<dbReference type="GO" id="GO:0005886">
    <property type="term" value="C:plasma membrane"/>
    <property type="evidence" value="ECO:0007669"/>
    <property type="project" value="TreeGrafter"/>
</dbReference>
<accession>A0A913Y2Z3</accession>
<keyword evidence="2" id="KW-0547">Nucleotide-binding</keyword>
<dbReference type="Gene3D" id="1.10.150.50">
    <property type="entry name" value="Transcription Factor, Ets-1"/>
    <property type="match status" value="1"/>
</dbReference>
<evidence type="ECO:0000256" key="1">
    <source>
        <dbReference type="ARBA" id="ARBA00004167"/>
    </source>
</evidence>
<dbReference type="EnsemblMetazoa" id="XM_021058305.2">
    <property type="protein sequence ID" value="XP_020913964.1"/>
    <property type="gene ID" value="LOC110251579"/>
</dbReference>
<evidence type="ECO:0000256" key="2">
    <source>
        <dbReference type="ARBA" id="ARBA00022741"/>
    </source>
</evidence>
<dbReference type="Pfam" id="PF07647">
    <property type="entry name" value="SAM_2"/>
    <property type="match status" value="1"/>
</dbReference>
<dbReference type="GeneID" id="110251579"/>
<dbReference type="GO" id="GO:0005524">
    <property type="term" value="F:ATP binding"/>
    <property type="evidence" value="ECO:0007669"/>
    <property type="project" value="UniProtKB-KW"/>
</dbReference>
<evidence type="ECO:0000259" key="6">
    <source>
        <dbReference type="PROSITE" id="PS50105"/>
    </source>
</evidence>
<dbReference type="SMART" id="SM00454">
    <property type="entry name" value="SAM"/>
    <property type="match status" value="1"/>
</dbReference>
<dbReference type="InterPro" id="IPR013761">
    <property type="entry name" value="SAM/pointed_sf"/>
</dbReference>
<dbReference type="OrthoDB" id="5967223at2759"/>
<dbReference type="PANTHER" id="PTHR46877:SF14">
    <property type="entry name" value="RECEPTOR PROTEIN-TYROSINE KINASE"/>
    <property type="match status" value="1"/>
</dbReference>
<reference evidence="7" key="1">
    <citation type="submission" date="2022-11" db="UniProtKB">
        <authorList>
            <consortium name="EnsemblMetazoa"/>
        </authorList>
    </citation>
    <scope>IDENTIFICATION</scope>
</reference>
<comment type="subcellular location">
    <subcellularLocation>
        <location evidence="1">Membrane</location>
        <topology evidence="1">Single-pass membrane protein</topology>
    </subcellularLocation>
</comment>
<evidence type="ECO:0000313" key="7">
    <source>
        <dbReference type="EnsemblMetazoa" id="XP_020913964.1"/>
    </source>
</evidence>
<dbReference type="PANTHER" id="PTHR46877">
    <property type="entry name" value="EPH RECEPTOR A5"/>
    <property type="match status" value="1"/>
</dbReference>
<dbReference type="InterPro" id="IPR050449">
    <property type="entry name" value="Ephrin_rcpt_TKs"/>
</dbReference>
<proteinExistence type="predicted"/>
<dbReference type="InterPro" id="IPR001660">
    <property type="entry name" value="SAM"/>
</dbReference>
<dbReference type="SUPFAM" id="SSF47769">
    <property type="entry name" value="SAM/Pointed domain"/>
    <property type="match status" value="1"/>
</dbReference>
<evidence type="ECO:0000256" key="4">
    <source>
        <dbReference type="ARBA" id="ARBA00023136"/>
    </source>
</evidence>
<dbReference type="AlphaFoldDB" id="A0A913Y2Z3"/>
<sequence length="118" mass="13694">MLDCWEKDKNNRPKFSDIVKQLDELIRSPEKISDQPASRFLTNGEANFGEVKSVEDWLTQIKMDKYADLFKQAGYVNLEQVKSLEEDDLKGLGIQLIGHRNKMRKSIKAMKIYDDNKA</sequence>
<organism evidence="7 8">
    <name type="scientific">Exaiptasia diaphana</name>
    <name type="common">Tropical sea anemone</name>
    <name type="synonym">Aiptasia pulchella</name>
    <dbReference type="NCBI Taxonomy" id="2652724"/>
    <lineage>
        <taxon>Eukaryota</taxon>
        <taxon>Metazoa</taxon>
        <taxon>Cnidaria</taxon>
        <taxon>Anthozoa</taxon>
        <taxon>Hexacorallia</taxon>
        <taxon>Actiniaria</taxon>
        <taxon>Aiptasiidae</taxon>
        <taxon>Exaiptasia</taxon>
    </lineage>
</organism>
<keyword evidence="5" id="KW-0675">Receptor</keyword>
<dbReference type="GO" id="GO:0005005">
    <property type="term" value="F:transmembrane-ephrin receptor activity"/>
    <property type="evidence" value="ECO:0007669"/>
    <property type="project" value="TreeGrafter"/>
</dbReference>
<evidence type="ECO:0000256" key="3">
    <source>
        <dbReference type="ARBA" id="ARBA00022840"/>
    </source>
</evidence>
<dbReference type="RefSeq" id="XP_020913964.1">
    <property type="nucleotide sequence ID" value="XM_021058305.2"/>
</dbReference>
<protein>
    <recommendedName>
        <fullName evidence="6">SAM domain-containing protein</fullName>
    </recommendedName>
</protein>
<dbReference type="GO" id="GO:0030425">
    <property type="term" value="C:dendrite"/>
    <property type="evidence" value="ECO:0007669"/>
    <property type="project" value="TreeGrafter"/>
</dbReference>
<keyword evidence="3" id="KW-0067">ATP-binding</keyword>
<dbReference type="Proteomes" id="UP000887567">
    <property type="component" value="Unplaced"/>
</dbReference>
<keyword evidence="4" id="KW-0472">Membrane</keyword>
<evidence type="ECO:0000313" key="8">
    <source>
        <dbReference type="Proteomes" id="UP000887567"/>
    </source>
</evidence>
<keyword evidence="8" id="KW-1185">Reference proteome</keyword>
<evidence type="ECO:0000256" key="5">
    <source>
        <dbReference type="ARBA" id="ARBA00023170"/>
    </source>
</evidence>
<dbReference type="GO" id="GO:0007411">
    <property type="term" value="P:axon guidance"/>
    <property type="evidence" value="ECO:0007669"/>
    <property type="project" value="TreeGrafter"/>
</dbReference>
<name>A0A913Y2Z3_EXADI</name>
<dbReference type="KEGG" id="epa:110251579"/>
<dbReference type="OMA" id="YEWLANI"/>
<feature type="domain" description="SAM" evidence="6">
    <location>
        <begin position="49"/>
        <end position="113"/>
    </location>
</feature>
<dbReference type="PROSITE" id="PS50105">
    <property type="entry name" value="SAM_DOMAIN"/>
    <property type="match status" value="1"/>
</dbReference>